<feature type="transmembrane region" description="Helical" evidence="2">
    <location>
        <begin position="26"/>
        <end position="46"/>
    </location>
</feature>
<keyword evidence="4" id="KW-1185">Reference proteome</keyword>
<dbReference type="KEGG" id="nhy:JQS43_22920"/>
<evidence type="ECO:0000313" key="3">
    <source>
        <dbReference type="EMBL" id="QSB14318.1"/>
    </source>
</evidence>
<dbReference type="EMBL" id="CP070499">
    <property type="protein sequence ID" value="QSB14318.1"/>
    <property type="molecule type" value="Genomic_DNA"/>
</dbReference>
<gene>
    <name evidence="3" type="ORF">JQS43_22920</name>
</gene>
<accession>A0A895YKF7</accession>
<feature type="compositionally biased region" description="Pro residues" evidence="1">
    <location>
        <begin position="195"/>
        <end position="238"/>
    </location>
</feature>
<keyword evidence="2" id="KW-1133">Transmembrane helix</keyword>
<feature type="transmembrane region" description="Helical" evidence="2">
    <location>
        <begin position="114"/>
        <end position="138"/>
    </location>
</feature>
<evidence type="ECO:0000256" key="2">
    <source>
        <dbReference type="SAM" id="Phobius"/>
    </source>
</evidence>
<proteinExistence type="predicted"/>
<protein>
    <submittedName>
        <fullName evidence="3">Uncharacterized protein</fullName>
    </submittedName>
</protein>
<feature type="transmembrane region" description="Helical" evidence="2">
    <location>
        <begin position="73"/>
        <end position="94"/>
    </location>
</feature>
<reference evidence="3" key="1">
    <citation type="submission" date="2021-02" db="EMBL/GenBank/DDBJ databases">
        <title>Natrosporangium hydrolyticum gen. nov., sp. nov, a haloalkaliphilic actinobacterium from a soda solonchak soil.</title>
        <authorList>
            <person name="Sorokin D.Y."/>
            <person name="Khijniak T.V."/>
            <person name="Zakharycheva A.P."/>
            <person name="Boueva O.V."/>
            <person name="Ariskina E.V."/>
            <person name="Hahnke R.L."/>
            <person name="Bunk B."/>
            <person name="Sproer C."/>
            <person name="Schumann P."/>
            <person name="Evtushenko L.I."/>
            <person name="Kublanov I.V."/>
        </authorList>
    </citation>
    <scope>NUCLEOTIDE SEQUENCE</scope>
    <source>
        <strain evidence="3">DSM 106523</strain>
    </source>
</reference>
<feature type="transmembrane region" description="Helical" evidence="2">
    <location>
        <begin position="158"/>
        <end position="182"/>
    </location>
</feature>
<dbReference type="AlphaFoldDB" id="A0A895YKF7"/>
<feature type="region of interest" description="Disordered" evidence="1">
    <location>
        <begin position="188"/>
        <end position="244"/>
    </location>
</feature>
<evidence type="ECO:0000256" key="1">
    <source>
        <dbReference type="SAM" id="MobiDB-lite"/>
    </source>
</evidence>
<keyword evidence="2" id="KW-0812">Transmembrane</keyword>
<name>A0A895YKF7_9ACTN</name>
<sequence length="244" mass="25419">MAKDSHGGMEPDTPGRRRLRVHLGDLLVLIGAVFVVAFSFAPFVSYSPRAQESLFAFAPEISPHFSAWSPQTFMVPLTTFVVVAALLAIAAAIVRVVLGRDPHLFGFRLRQIEVGLALFLVAVLLGFVTSEKYAVFGARRISQLDPTFEPADSALDTGWGAVLMLIGSLLLLVGAVLNHFTVGPELPIGGRRRSPPPAPPSAAPAPGPPPPGPPPPGSSFGGPPPPGPPPPGPPPPGDPGGQPR</sequence>
<keyword evidence="2" id="KW-0472">Membrane</keyword>
<evidence type="ECO:0000313" key="4">
    <source>
        <dbReference type="Proteomes" id="UP000662857"/>
    </source>
</evidence>
<dbReference type="RefSeq" id="WP_239676446.1">
    <property type="nucleotide sequence ID" value="NZ_CP070499.1"/>
</dbReference>
<dbReference type="Proteomes" id="UP000662857">
    <property type="component" value="Chromosome"/>
</dbReference>
<organism evidence="3 4">
    <name type="scientific">Natronosporangium hydrolyticum</name>
    <dbReference type="NCBI Taxonomy" id="2811111"/>
    <lineage>
        <taxon>Bacteria</taxon>
        <taxon>Bacillati</taxon>
        <taxon>Actinomycetota</taxon>
        <taxon>Actinomycetes</taxon>
        <taxon>Micromonosporales</taxon>
        <taxon>Micromonosporaceae</taxon>
        <taxon>Natronosporangium</taxon>
    </lineage>
</organism>